<dbReference type="Proteomes" id="UP000006911">
    <property type="component" value="Unassembled WGS sequence"/>
</dbReference>
<protein>
    <submittedName>
        <fullName evidence="1">(Perigord truffle) hypothetical protein</fullName>
    </submittedName>
</protein>
<sequence length="88" mass="10092">MGALCHCARTLNTTKFSTNNYHRVPLFHLYLLLAHKGPKSCRERIYRAGFGPQGGGSLRDTQVALKNWGEFGWSTRAEQFANIYFQKR</sequence>
<keyword evidence="2" id="KW-1185">Reference proteome</keyword>
<dbReference type="GeneID" id="9186905"/>
<name>D5GK25_TUBMM</name>
<dbReference type="RefSeq" id="XP_002840677.1">
    <property type="nucleotide sequence ID" value="XM_002840631.1"/>
</dbReference>
<evidence type="ECO:0000313" key="1">
    <source>
        <dbReference type="EMBL" id="CAZ84868.1"/>
    </source>
</evidence>
<dbReference type="KEGG" id="tml:GSTUM_00009332001"/>
<organism evidence="1 2">
    <name type="scientific">Tuber melanosporum (strain Mel28)</name>
    <name type="common">Perigord black truffle</name>
    <dbReference type="NCBI Taxonomy" id="656061"/>
    <lineage>
        <taxon>Eukaryota</taxon>
        <taxon>Fungi</taxon>
        <taxon>Dikarya</taxon>
        <taxon>Ascomycota</taxon>
        <taxon>Pezizomycotina</taxon>
        <taxon>Pezizomycetes</taxon>
        <taxon>Pezizales</taxon>
        <taxon>Tuberaceae</taxon>
        <taxon>Tuber</taxon>
    </lineage>
</organism>
<proteinExistence type="predicted"/>
<gene>
    <name evidence="1" type="ORF">GSTUM_00009332001</name>
</gene>
<dbReference type="InParanoid" id="D5GK25"/>
<dbReference type="HOGENOM" id="CLU_2470711_0_0_1"/>
<evidence type="ECO:0000313" key="2">
    <source>
        <dbReference type="Proteomes" id="UP000006911"/>
    </source>
</evidence>
<reference evidence="1 2" key="1">
    <citation type="journal article" date="2010" name="Nature">
        <title>Perigord black truffle genome uncovers evolutionary origins and mechanisms of symbiosis.</title>
        <authorList>
            <person name="Martin F."/>
            <person name="Kohler A."/>
            <person name="Murat C."/>
            <person name="Balestrini R."/>
            <person name="Coutinho P.M."/>
            <person name="Jaillon O."/>
            <person name="Montanini B."/>
            <person name="Morin E."/>
            <person name="Noel B."/>
            <person name="Percudani R."/>
            <person name="Porcel B."/>
            <person name="Rubini A."/>
            <person name="Amicucci A."/>
            <person name="Amselem J."/>
            <person name="Anthouard V."/>
            <person name="Arcioni S."/>
            <person name="Artiguenave F."/>
            <person name="Aury J.M."/>
            <person name="Ballario P."/>
            <person name="Bolchi A."/>
            <person name="Brenna A."/>
            <person name="Brun A."/>
            <person name="Buee M."/>
            <person name="Cantarel B."/>
            <person name="Chevalier G."/>
            <person name="Couloux A."/>
            <person name="Da Silva C."/>
            <person name="Denoeud F."/>
            <person name="Duplessis S."/>
            <person name="Ghignone S."/>
            <person name="Hilselberger B."/>
            <person name="Iotti M."/>
            <person name="Marcais B."/>
            <person name="Mello A."/>
            <person name="Miranda M."/>
            <person name="Pacioni G."/>
            <person name="Quesneville H."/>
            <person name="Riccioni C."/>
            <person name="Ruotolo R."/>
            <person name="Splivallo R."/>
            <person name="Stocchi V."/>
            <person name="Tisserant E."/>
            <person name="Viscomi A.R."/>
            <person name="Zambonelli A."/>
            <person name="Zampieri E."/>
            <person name="Henrissat B."/>
            <person name="Lebrun M.H."/>
            <person name="Paolocci F."/>
            <person name="Bonfante P."/>
            <person name="Ottonello S."/>
            <person name="Wincker P."/>
        </authorList>
    </citation>
    <scope>NUCLEOTIDE SEQUENCE [LARGE SCALE GENOMIC DNA]</scope>
    <source>
        <strain evidence="1 2">Mel28</strain>
    </source>
</reference>
<dbReference type="AlphaFoldDB" id="D5GK25"/>
<accession>D5GK25</accession>
<dbReference type="EMBL" id="FN430335">
    <property type="protein sequence ID" value="CAZ84868.1"/>
    <property type="molecule type" value="Genomic_DNA"/>
</dbReference>